<sequence>MKWLWLKRIQSPGLATRKELFMNLLTSINNVLMFLNNHWSEITICVALVILLAKKIKEFMAQSDEDKIQNALKQAKEIILDSVTRAEVDYSEWKKSGAIKRAQVLDEIFEKYPILAKVTDQETLIKILDGYIDEALDTLREIIDKNFQDEDKTVPDGDGA</sequence>
<name>A0A8S5TUC1_9CAUD</name>
<proteinExistence type="predicted"/>
<dbReference type="EMBL" id="BK015930">
    <property type="protein sequence ID" value="DAF85810.1"/>
    <property type="molecule type" value="Genomic_DNA"/>
</dbReference>
<accession>A0A8S5TUC1</accession>
<evidence type="ECO:0000313" key="1">
    <source>
        <dbReference type="EMBL" id="DAF85810.1"/>
    </source>
</evidence>
<organism evidence="1">
    <name type="scientific">Siphoviridae sp. ctWT735</name>
    <dbReference type="NCBI Taxonomy" id="2825538"/>
    <lineage>
        <taxon>Viruses</taxon>
        <taxon>Duplodnaviria</taxon>
        <taxon>Heunggongvirae</taxon>
        <taxon>Uroviricota</taxon>
        <taxon>Caudoviricetes</taxon>
    </lineage>
</organism>
<reference evidence="1" key="1">
    <citation type="journal article" date="2021" name="Proc. Natl. Acad. Sci. U.S.A.">
        <title>A Catalog of Tens of Thousands of Viruses from Human Metagenomes Reveals Hidden Associations with Chronic Diseases.</title>
        <authorList>
            <person name="Tisza M.J."/>
            <person name="Buck C.B."/>
        </authorList>
    </citation>
    <scope>NUCLEOTIDE SEQUENCE</scope>
    <source>
        <strain evidence="1">CtWT735</strain>
    </source>
</reference>
<protein>
    <submittedName>
        <fullName evidence="1">Holin</fullName>
    </submittedName>
</protein>